<feature type="compositionally biased region" description="Basic and acidic residues" evidence="1">
    <location>
        <begin position="179"/>
        <end position="193"/>
    </location>
</feature>
<organism evidence="2 3">
    <name type="scientific">Podarcis muralis</name>
    <name type="common">Wall lizard</name>
    <name type="synonym">Lacerta muralis</name>
    <dbReference type="NCBI Taxonomy" id="64176"/>
    <lineage>
        <taxon>Eukaryota</taxon>
        <taxon>Metazoa</taxon>
        <taxon>Chordata</taxon>
        <taxon>Craniata</taxon>
        <taxon>Vertebrata</taxon>
        <taxon>Euteleostomi</taxon>
        <taxon>Lepidosauria</taxon>
        <taxon>Squamata</taxon>
        <taxon>Bifurcata</taxon>
        <taxon>Unidentata</taxon>
        <taxon>Episquamata</taxon>
        <taxon>Laterata</taxon>
        <taxon>Lacertibaenia</taxon>
        <taxon>Lacertidae</taxon>
        <taxon>Podarcis</taxon>
    </lineage>
</organism>
<feature type="compositionally biased region" description="Polar residues" evidence="1">
    <location>
        <begin position="123"/>
        <end position="136"/>
    </location>
</feature>
<dbReference type="PANTHER" id="PTHR16234">
    <property type="entry name" value="SIMILAR TO HYPOTHETICAL PROTEIN FLJ20508"/>
    <property type="match status" value="1"/>
</dbReference>
<sequence>MGVRSGPEKPGPGPGLCSGLNAAQQVDSESWQRVEVLWADPQVWAACFGGPIAGVGIIAWDAAAGSIYSLRAIYKPGLERGRKGALCTCSKEVWSASPGNSRLAAAVSPWQPRKKAAREKPVQPSTFPSASEQPANQRRGRVSWTNGNSAGGGKARKRRLKERRDYISQHTPLPTQRSPRPEPHSRSAGEEGLRMASGGSSSLHTIHGALQECFCALQQQHEAWKRVLAACTPLLSSLANLAEQMQASQKVSFANTPLRDFPDLPERLRHKQQCAMEALLEVLQQDHLMELQKVRDTVGVRVDSVFRLCEQPRDGLSLETTFQRSASCPSLADMLEWLLDVEEFYHRVYLGLKFLLLQVSYTNLMEMQALPKAWEQVLQQGLQNTAEAYPESRVGYKRAQAIFASRNSARWRRRNRFPL</sequence>
<name>A0A670JT82_PODMU</name>
<evidence type="ECO:0000313" key="3">
    <source>
        <dbReference type="Proteomes" id="UP000472272"/>
    </source>
</evidence>
<dbReference type="Proteomes" id="UP000472272">
    <property type="component" value="Chromosome 8"/>
</dbReference>
<dbReference type="Ensembl" id="ENSPMRT00000029327.1">
    <property type="protein sequence ID" value="ENSPMRP00000027651.1"/>
    <property type="gene ID" value="ENSPMRG00000017841.1"/>
</dbReference>
<evidence type="ECO:0000313" key="2">
    <source>
        <dbReference type="Ensembl" id="ENSPMRP00000027651.1"/>
    </source>
</evidence>
<feature type="compositionally biased region" description="Polar residues" evidence="1">
    <location>
        <begin position="168"/>
        <end position="178"/>
    </location>
</feature>
<dbReference type="Pfam" id="PF15011">
    <property type="entry name" value="CA109-like"/>
    <property type="match status" value="1"/>
</dbReference>
<feature type="region of interest" description="Disordered" evidence="1">
    <location>
        <begin position="98"/>
        <end position="201"/>
    </location>
</feature>
<evidence type="ECO:0000256" key="1">
    <source>
        <dbReference type="SAM" id="MobiDB-lite"/>
    </source>
</evidence>
<dbReference type="GO" id="GO:0005634">
    <property type="term" value="C:nucleus"/>
    <property type="evidence" value="ECO:0007669"/>
    <property type="project" value="TreeGrafter"/>
</dbReference>
<dbReference type="GO" id="GO:0005737">
    <property type="term" value="C:cytoplasm"/>
    <property type="evidence" value="ECO:0007669"/>
    <property type="project" value="TreeGrafter"/>
</dbReference>
<proteinExistence type="predicted"/>
<dbReference type="AlphaFoldDB" id="A0A670JT82"/>
<protein>
    <submittedName>
        <fullName evidence="2">Uncharacterized protein</fullName>
    </submittedName>
</protein>
<keyword evidence="3" id="KW-1185">Reference proteome</keyword>
<dbReference type="OMA" id="PRAXQAR"/>
<dbReference type="PANTHER" id="PTHR16234:SF5">
    <property type="entry name" value="AFG2-INTERACTING RIBOSOME MATURATION FACTOR"/>
    <property type="match status" value="1"/>
</dbReference>
<dbReference type="GeneTree" id="ENSGT00390000008551"/>
<reference evidence="2" key="3">
    <citation type="submission" date="2025-09" db="UniProtKB">
        <authorList>
            <consortium name="Ensembl"/>
        </authorList>
    </citation>
    <scope>IDENTIFICATION</scope>
</reference>
<dbReference type="InterPro" id="IPR029159">
    <property type="entry name" value="CA109-like"/>
</dbReference>
<reference evidence="2 3" key="1">
    <citation type="journal article" date="2019" name="Proc. Natl. Acad. Sci. U.S.A.">
        <title>Regulatory changes in pterin and carotenoid genes underlie balanced color polymorphisms in the wall lizard.</title>
        <authorList>
            <person name="Andrade P."/>
            <person name="Pinho C."/>
            <person name="Perez I de Lanuza G."/>
            <person name="Afonso S."/>
            <person name="Brejcha J."/>
            <person name="Rubin C.J."/>
            <person name="Wallerman O."/>
            <person name="Pereira P."/>
            <person name="Sabatino S.J."/>
            <person name="Bellati A."/>
            <person name="Pellitteri-Rosa D."/>
            <person name="Bosakova Z."/>
            <person name="Bunikis I."/>
            <person name="Carretero M.A."/>
            <person name="Feiner N."/>
            <person name="Marsik P."/>
            <person name="Pauperio F."/>
            <person name="Salvi D."/>
            <person name="Soler L."/>
            <person name="While G.M."/>
            <person name="Uller T."/>
            <person name="Font E."/>
            <person name="Andersson L."/>
            <person name="Carneiro M."/>
        </authorList>
    </citation>
    <scope>NUCLEOTIDE SEQUENCE</scope>
</reference>
<accession>A0A670JT82</accession>
<reference evidence="2" key="2">
    <citation type="submission" date="2025-08" db="UniProtKB">
        <authorList>
            <consortium name="Ensembl"/>
        </authorList>
    </citation>
    <scope>IDENTIFICATION</scope>
</reference>